<dbReference type="AlphaFoldDB" id="A0A1Y0B277"/>
<gene>
    <name evidence="1" type="ORF">AEK19_MT1293</name>
</gene>
<organism evidence="1">
    <name type="scientific">Utricularia reniformis</name>
    <dbReference type="NCBI Taxonomy" id="192314"/>
    <lineage>
        <taxon>Eukaryota</taxon>
        <taxon>Viridiplantae</taxon>
        <taxon>Streptophyta</taxon>
        <taxon>Embryophyta</taxon>
        <taxon>Tracheophyta</taxon>
        <taxon>Spermatophyta</taxon>
        <taxon>Magnoliopsida</taxon>
        <taxon>eudicotyledons</taxon>
        <taxon>Gunneridae</taxon>
        <taxon>Pentapetalae</taxon>
        <taxon>asterids</taxon>
        <taxon>lamiids</taxon>
        <taxon>Lamiales</taxon>
        <taxon>Lentibulariaceae</taxon>
        <taxon>Utricularia</taxon>
    </lineage>
</organism>
<keyword evidence="1" id="KW-0496">Mitochondrion</keyword>
<reference evidence="1" key="1">
    <citation type="submission" date="2017-03" db="EMBL/GenBank/DDBJ databases">
        <title>The mitochondrial genome of the carnivorous plant Utricularia reniformis (Lentibulariaceae): structure, comparative analysis and evolutionary landmarks.</title>
        <authorList>
            <person name="Silva S.R."/>
            <person name="Alvarenga D.O."/>
            <person name="Michael T.P."/>
            <person name="Miranda V.F.O."/>
            <person name="Varani A.M."/>
        </authorList>
    </citation>
    <scope>NUCLEOTIDE SEQUENCE</scope>
</reference>
<dbReference type="EMBL" id="KY774314">
    <property type="protein sequence ID" value="ART31497.1"/>
    <property type="molecule type" value="Genomic_DNA"/>
</dbReference>
<geneLocation type="mitochondrion" evidence="1"/>
<name>A0A1Y0B277_9LAMI</name>
<accession>A0A1Y0B277</accession>
<evidence type="ECO:0000313" key="1">
    <source>
        <dbReference type="EMBL" id="ART31497.1"/>
    </source>
</evidence>
<sequence length="35" mass="3803">MSTLVRECLVIQIVTGLFLAMIQGARIVKGNQDLA</sequence>
<proteinExistence type="predicted"/>
<protein>
    <submittedName>
        <fullName evidence="1">Uncharacterized protein</fullName>
    </submittedName>
</protein>